<dbReference type="PANTHER" id="PTHR12756:SF11">
    <property type="entry name" value="CYTOSOLIC CARBOXYPEPTIDASE 1"/>
    <property type="match status" value="1"/>
</dbReference>
<accession>A0A1I7WTS3</accession>
<comment type="cofactor">
    <cofactor evidence="1">
        <name>Zn(2+)</name>
        <dbReference type="ChEBI" id="CHEBI:29105"/>
    </cofactor>
</comment>
<dbReference type="WBParaSite" id="Hba_08602">
    <property type="protein sequence ID" value="Hba_08602"/>
    <property type="gene ID" value="Hba_08602"/>
</dbReference>
<dbReference type="Gene3D" id="3.40.630.10">
    <property type="entry name" value="Zn peptidases"/>
    <property type="match status" value="1"/>
</dbReference>
<feature type="domain" description="Peptidase M14" evidence="5">
    <location>
        <begin position="254"/>
        <end position="534"/>
    </location>
</feature>
<evidence type="ECO:0000256" key="1">
    <source>
        <dbReference type="ARBA" id="ARBA00001947"/>
    </source>
</evidence>
<dbReference type="GO" id="GO:0008270">
    <property type="term" value="F:zinc ion binding"/>
    <property type="evidence" value="ECO:0007669"/>
    <property type="project" value="InterPro"/>
</dbReference>
<dbReference type="GO" id="GO:0006508">
    <property type="term" value="P:proteolysis"/>
    <property type="evidence" value="ECO:0007669"/>
    <property type="project" value="InterPro"/>
</dbReference>
<dbReference type="SUPFAM" id="SSF53187">
    <property type="entry name" value="Zn-dependent exopeptidases"/>
    <property type="match status" value="1"/>
</dbReference>
<evidence type="ECO:0000259" key="5">
    <source>
        <dbReference type="PROSITE" id="PS52035"/>
    </source>
</evidence>
<dbReference type="Gene3D" id="2.60.40.3120">
    <property type="match status" value="1"/>
</dbReference>
<protein>
    <submittedName>
        <fullName evidence="7">Peptidase_M14 domain-containing protein</fullName>
    </submittedName>
</protein>
<evidence type="ECO:0000256" key="3">
    <source>
        <dbReference type="PROSITE-ProRule" id="PRU01379"/>
    </source>
</evidence>
<sequence length="566" mass="65251">MKRRSIGVNIPESDSLTVNKNKSFDDGQVSSGELLFILNHVYVDMVVQEMARTRMRVPFASRIVFDIDSSMCDDRPLPSIAPPQTLTCDDRMRSSSFSLFQYITMFKMSTKFKYYQVSNTKSNIQYTFEIINCLKTASMFSRGMQPVMYSVREALAGRKGWVRVGEDVCYYRNLYTSTEENGSEEERGKKRLVYFSLDRHNRILMSTSSGNLPFKYCDSYILLCDSNLETHFYSIRFKVTFQNKGDICYFAYHYPYTYSYLEATLSKCLSRLTHSIYYRKDVIGTSLGGNKVNLLTITAPGSRSDIHQRDTILLTARVHPGESNSSWMMHGIIDFLLTSLEATAEELRSQFVFKVVPMLNPDGVVNGSHRCSLAGVDLNRVWDRPNQILHPEIHLTKSIVQYMVDVLRRPPFLFVDLHGHSRRSNIFLFGNNPEESWRVEDKVMKHDYEFMTLAEILEEKSSAFSINNCRFSIMRDKESSARVAVWRQFGVKRAYTLEATYCGFETGKYQGYQIGTCDLKKMGQHLVESILEVRKLSNEKSSKRTVRQNSRSRRTRSSSTGEAKTD</sequence>
<dbReference type="PROSITE" id="PS52035">
    <property type="entry name" value="PEPTIDASE_M14"/>
    <property type="match status" value="1"/>
</dbReference>
<evidence type="ECO:0000256" key="2">
    <source>
        <dbReference type="ARBA" id="ARBA00005988"/>
    </source>
</evidence>
<evidence type="ECO:0000256" key="4">
    <source>
        <dbReference type="SAM" id="MobiDB-lite"/>
    </source>
</evidence>
<proteinExistence type="inferred from homology"/>
<organism evidence="6 7">
    <name type="scientific">Heterorhabditis bacteriophora</name>
    <name type="common">Entomopathogenic nematode worm</name>
    <dbReference type="NCBI Taxonomy" id="37862"/>
    <lineage>
        <taxon>Eukaryota</taxon>
        <taxon>Metazoa</taxon>
        <taxon>Ecdysozoa</taxon>
        <taxon>Nematoda</taxon>
        <taxon>Chromadorea</taxon>
        <taxon>Rhabditida</taxon>
        <taxon>Rhabditina</taxon>
        <taxon>Rhabditomorpha</taxon>
        <taxon>Strongyloidea</taxon>
        <taxon>Heterorhabditidae</taxon>
        <taxon>Heterorhabditis</taxon>
    </lineage>
</organism>
<feature type="compositionally biased region" description="Basic residues" evidence="4">
    <location>
        <begin position="543"/>
        <end position="556"/>
    </location>
</feature>
<dbReference type="PANTHER" id="PTHR12756">
    <property type="entry name" value="CYTOSOLIC CARBOXYPEPTIDASE"/>
    <property type="match status" value="1"/>
</dbReference>
<dbReference type="InterPro" id="IPR050821">
    <property type="entry name" value="Cytosolic_carboxypeptidase"/>
</dbReference>
<dbReference type="Proteomes" id="UP000095283">
    <property type="component" value="Unplaced"/>
</dbReference>
<keyword evidence="6" id="KW-1185">Reference proteome</keyword>
<evidence type="ECO:0000313" key="7">
    <source>
        <dbReference type="WBParaSite" id="Hba_08602"/>
    </source>
</evidence>
<name>A0A1I7WTS3_HETBA</name>
<feature type="active site" description="Proton donor/acceptor" evidence="3">
    <location>
        <position position="498"/>
    </location>
</feature>
<dbReference type="InterPro" id="IPR000834">
    <property type="entry name" value="Peptidase_M14"/>
</dbReference>
<dbReference type="Pfam" id="PF00246">
    <property type="entry name" value="Peptidase_M14"/>
    <property type="match status" value="1"/>
</dbReference>
<dbReference type="GO" id="GO:0004181">
    <property type="term" value="F:metallocarboxypeptidase activity"/>
    <property type="evidence" value="ECO:0007669"/>
    <property type="project" value="InterPro"/>
</dbReference>
<dbReference type="AlphaFoldDB" id="A0A1I7WTS3"/>
<reference evidence="7" key="1">
    <citation type="submission" date="2016-11" db="UniProtKB">
        <authorList>
            <consortium name="WormBaseParasite"/>
        </authorList>
    </citation>
    <scope>IDENTIFICATION</scope>
</reference>
<evidence type="ECO:0000313" key="6">
    <source>
        <dbReference type="Proteomes" id="UP000095283"/>
    </source>
</evidence>
<feature type="region of interest" description="Disordered" evidence="4">
    <location>
        <begin position="538"/>
        <end position="566"/>
    </location>
</feature>
<comment type="similarity">
    <text evidence="2 3">Belongs to the peptidase M14 family.</text>
</comment>